<sequence length="385" mass="42431">MALHFTDAEFESRFERLRIRMEDEKLDAMLLFAQESSYWLTGYDTFGFCFFQCLAVTADGRKVLLTRSADERQARHTSNISDIRIWVDRGGASPVGQLKDMLFDMDLLGARLGIEYDTHGLTAKLGRELDEALRSFAELSDASHIIPRLRAIKSAEELVYVRQAAKLADAAYLAGLDEIRPGADEGRILAAMHTALFEGGGDYPGNEFIIGSGRDALLCRYKSGRRELSPQDQITLELAGTYRHYHVALMRTVAVGAATPRHMVMHEACCEALAAVESKLQTGCTFGEIFDAHAGAMDARNMLPHRLNACGYSLGARFTPSWMDWPMAYSGNDAAVEPNMVIFMHMILADSGTETAMSLGRTYLTGVDGPVSLSELPLDLPVKAS</sequence>
<keyword evidence="3" id="KW-0645">Protease</keyword>
<dbReference type="AlphaFoldDB" id="A0A0K6HN49"/>
<dbReference type="InterPro" id="IPR029149">
    <property type="entry name" value="Creatin/AminoP/Spt16_N"/>
</dbReference>
<dbReference type="Pfam" id="PF01321">
    <property type="entry name" value="Creatinase_N"/>
    <property type="match status" value="1"/>
</dbReference>
<dbReference type="GO" id="GO:0004177">
    <property type="term" value="F:aminopeptidase activity"/>
    <property type="evidence" value="ECO:0007669"/>
    <property type="project" value="UniProtKB-KW"/>
</dbReference>
<dbReference type="SUPFAM" id="SSF55920">
    <property type="entry name" value="Creatinase/aminopeptidase"/>
    <property type="match status" value="1"/>
</dbReference>
<feature type="domain" description="Peptidase M24" evidence="1">
    <location>
        <begin position="161"/>
        <end position="346"/>
    </location>
</feature>
<dbReference type="InterPro" id="IPR000587">
    <property type="entry name" value="Creatinase_N"/>
</dbReference>
<dbReference type="EMBL" id="CYHE01000001">
    <property type="protein sequence ID" value="CUA92208.1"/>
    <property type="molecule type" value="Genomic_DNA"/>
</dbReference>
<accession>A0A0K6HN49</accession>
<protein>
    <submittedName>
        <fullName evidence="3">Xaa-Pro aminopeptidase</fullName>
    </submittedName>
</protein>
<dbReference type="CDD" id="cd01066">
    <property type="entry name" value="APP_MetAP"/>
    <property type="match status" value="1"/>
</dbReference>
<evidence type="ECO:0000259" key="2">
    <source>
        <dbReference type="Pfam" id="PF01321"/>
    </source>
</evidence>
<keyword evidence="3" id="KW-0378">Hydrolase</keyword>
<dbReference type="Gene3D" id="3.40.350.10">
    <property type="entry name" value="Creatinase/prolidase N-terminal domain"/>
    <property type="match status" value="1"/>
</dbReference>
<reference evidence="4" key="1">
    <citation type="submission" date="2015-08" db="EMBL/GenBank/DDBJ databases">
        <authorList>
            <person name="Varghese N."/>
        </authorList>
    </citation>
    <scope>NUCLEOTIDE SEQUENCE [LARGE SCALE GENOMIC DNA]</scope>
    <source>
        <strain evidence="4">DSM 23407</strain>
    </source>
</reference>
<organism evidence="3 4">
    <name type="scientific">Pannonibacter indicus</name>
    <dbReference type="NCBI Taxonomy" id="466044"/>
    <lineage>
        <taxon>Bacteria</taxon>
        <taxon>Pseudomonadati</taxon>
        <taxon>Pseudomonadota</taxon>
        <taxon>Alphaproteobacteria</taxon>
        <taxon>Hyphomicrobiales</taxon>
        <taxon>Stappiaceae</taxon>
        <taxon>Pannonibacter</taxon>
    </lineage>
</organism>
<keyword evidence="4" id="KW-1185">Reference proteome</keyword>
<dbReference type="PANTHER" id="PTHR46112:SF2">
    <property type="entry name" value="XAA-PRO AMINOPEPTIDASE P-RELATED"/>
    <property type="match status" value="1"/>
</dbReference>
<feature type="domain" description="Creatinase N-terminal" evidence="2">
    <location>
        <begin position="13"/>
        <end position="152"/>
    </location>
</feature>
<dbReference type="RefSeq" id="WP_055454078.1">
    <property type="nucleotide sequence ID" value="NZ_CYHE01000001.1"/>
</dbReference>
<dbReference type="Proteomes" id="UP000183900">
    <property type="component" value="Unassembled WGS sequence"/>
</dbReference>
<dbReference type="InterPro" id="IPR050659">
    <property type="entry name" value="Peptidase_M24B"/>
</dbReference>
<keyword evidence="3" id="KW-0031">Aminopeptidase</keyword>
<dbReference type="SUPFAM" id="SSF53092">
    <property type="entry name" value="Creatinase/prolidase N-terminal domain"/>
    <property type="match status" value="1"/>
</dbReference>
<proteinExistence type="predicted"/>
<dbReference type="Pfam" id="PF00557">
    <property type="entry name" value="Peptidase_M24"/>
    <property type="match status" value="1"/>
</dbReference>
<gene>
    <name evidence="3" type="ORF">Ga0061067_101344</name>
</gene>
<dbReference type="Gene3D" id="3.90.230.10">
    <property type="entry name" value="Creatinase/methionine aminopeptidase superfamily"/>
    <property type="match status" value="1"/>
</dbReference>
<dbReference type="PANTHER" id="PTHR46112">
    <property type="entry name" value="AMINOPEPTIDASE"/>
    <property type="match status" value="1"/>
</dbReference>
<dbReference type="InterPro" id="IPR000994">
    <property type="entry name" value="Pept_M24"/>
</dbReference>
<evidence type="ECO:0000313" key="3">
    <source>
        <dbReference type="EMBL" id="CUA92208.1"/>
    </source>
</evidence>
<evidence type="ECO:0000313" key="4">
    <source>
        <dbReference type="Proteomes" id="UP000183900"/>
    </source>
</evidence>
<dbReference type="InterPro" id="IPR036005">
    <property type="entry name" value="Creatinase/aminopeptidase-like"/>
</dbReference>
<name>A0A0K6HN49_9HYPH</name>
<evidence type="ECO:0000259" key="1">
    <source>
        <dbReference type="Pfam" id="PF00557"/>
    </source>
</evidence>
<dbReference type="OrthoDB" id="8286321at2"/>